<dbReference type="PANTHER" id="PTHR48027">
    <property type="entry name" value="HETEROGENEOUS NUCLEAR RIBONUCLEOPROTEIN 87F-RELATED"/>
    <property type="match status" value="1"/>
</dbReference>
<dbReference type="InterPro" id="IPR012677">
    <property type="entry name" value="Nucleotide-bd_a/b_plait_sf"/>
</dbReference>
<dbReference type="Pfam" id="PF00076">
    <property type="entry name" value="RRM_1"/>
    <property type="match status" value="1"/>
</dbReference>
<dbReference type="Gene3D" id="3.30.70.330">
    <property type="match status" value="1"/>
</dbReference>
<dbReference type="PROSITE" id="PS50102">
    <property type="entry name" value="RRM"/>
    <property type="match status" value="1"/>
</dbReference>
<protein>
    <submittedName>
        <fullName evidence="3">RNA binding protein, cold-inducible rrm</fullName>
    </submittedName>
</protein>
<proteinExistence type="predicted"/>
<dbReference type="InterPro" id="IPR035979">
    <property type="entry name" value="RBD_domain_sf"/>
</dbReference>
<dbReference type="SMART" id="SM00360">
    <property type="entry name" value="RRM"/>
    <property type="match status" value="1"/>
</dbReference>
<organism evidence="3 4">
    <name type="scientific">Legionella feeleii</name>
    <dbReference type="NCBI Taxonomy" id="453"/>
    <lineage>
        <taxon>Bacteria</taxon>
        <taxon>Pseudomonadati</taxon>
        <taxon>Pseudomonadota</taxon>
        <taxon>Gammaproteobacteria</taxon>
        <taxon>Legionellales</taxon>
        <taxon>Legionellaceae</taxon>
        <taxon>Legionella</taxon>
    </lineage>
</organism>
<dbReference type="RefSeq" id="WP_115175656.1">
    <property type="nucleotide sequence ID" value="NZ_UGNY01000001.1"/>
</dbReference>
<dbReference type="AlphaFoldDB" id="A0A378IV17"/>
<evidence type="ECO:0000313" key="3">
    <source>
        <dbReference type="EMBL" id="STX39056.1"/>
    </source>
</evidence>
<gene>
    <name evidence="3" type="ORF">NCTC11978_02247</name>
</gene>
<dbReference type="SUPFAM" id="SSF54928">
    <property type="entry name" value="RNA-binding domain, RBD"/>
    <property type="match status" value="1"/>
</dbReference>
<feature type="domain" description="RRM" evidence="2">
    <location>
        <begin position="4"/>
        <end position="81"/>
    </location>
</feature>
<accession>A0A378IV17</accession>
<dbReference type="InterPro" id="IPR052462">
    <property type="entry name" value="SLIRP/GR-RBP-like"/>
</dbReference>
<reference evidence="3 4" key="1">
    <citation type="submission" date="2018-06" db="EMBL/GenBank/DDBJ databases">
        <authorList>
            <consortium name="Pathogen Informatics"/>
            <person name="Doyle S."/>
        </authorList>
    </citation>
    <scope>NUCLEOTIDE SEQUENCE [LARGE SCALE GENOMIC DNA]</scope>
    <source>
        <strain evidence="3 4">NCTC11978</strain>
    </source>
</reference>
<sequence length="93" mass="10530">MKFNKIYIGSLSTSTTEQDLKNMFSEFGSINEIKFITDMYTGISKGFAFITYTSSSSASKALIMNEKEFNDRTMRVSIARKKESGSQGRQGKW</sequence>
<keyword evidence="1" id="KW-0694">RNA-binding</keyword>
<dbReference type="InterPro" id="IPR000504">
    <property type="entry name" value="RRM_dom"/>
</dbReference>
<evidence type="ECO:0000313" key="4">
    <source>
        <dbReference type="Proteomes" id="UP000254033"/>
    </source>
</evidence>
<dbReference type="GO" id="GO:0003723">
    <property type="term" value="F:RNA binding"/>
    <property type="evidence" value="ECO:0007669"/>
    <property type="project" value="UniProtKB-KW"/>
</dbReference>
<dbReference type="EMBL" id="UGNY01000001">
    <property type="protein sequence ID" value="STX39056.1"/>
    <property type="molecule type" value="Genomic_DNA"/>
</dbReference>
<evidence type="ECO:0000259" key="2">
    <source>
        <dbReference type="PROSITE" id="PS50102"/>
    </source>
</evidence>
<dbReference type="Proteomes" id="UP000254033">
    <property type="component" value="Unassembled WGS sequence"/>
</dbReference>
<evidence type="ECO:0000256" key="1">
    <source>
        <dbReference type="ARBA" id="ARBA00022884"/>
    </source>
</evidence>
<name>A0A378IV17_9GAMM</name>